<evidence type="ECO:0008006" key="5">
    <source>
        <dbReference type="Google" id="ProtNLM"/>
    </source>
</evidence>
<reference evidence="4" key="1">
    <citation type="submission" date="2009-09" db="EMBL/GenBank/DDBJ databases">
        <title>The complete genome of Nakamurella multipartita DSM 44233.</title>
        <authorList>
            <consortium name="US DOE Joint Genome Institute (JGI-PGF)"/>
            <person name="Lucas S."/>
            <person name="Copeland A."/>
            <person name="Lapidus A."/>
            <person name="Glavina del Rio T."/>
            <person name="Dalin E."/>
            <person name="Tice H."/>
            <person name="Bruce D."/>
            <person name="Goodwin L."/>
            <person name="Pitluck S."/>
            <person name="Kyrpides N."/>
            <person name="Mavromatis K."/>
            <person name="Ivanova N."/>
            <person name="Ovchinnikova G."/>
            <person name="Sims D."/>
            <person name="Meincke L."/>
            <person name="Brettin T."/>
            <person name="Detter J.C."/>
            <person name="Han C."/>
            <person name="Larimer F."/>
            <person name="Land M."/>
            <person name="Hauser L."/>
            <person name="Markowitz V."/>
            <person name="Cheng J.-F."/>
            <person name="Hugenholtz P."/>
            <person name="Woyke T."/>
            <person name="Wu D."/>
            <person name="Klenk H.-P."/>
            <person name="Eisen J.A."/>
        </authorList>
    </citation>
    <scope>NUCLEOTIDE SEQUENCE [LARGE SCALE GENOMIC DNA]</scope>
    <source>
        <strain evidence="4">ATCC 700099 / DSM 44233 / CIP 104796 / JCM 9543 / NBRC 105858 / Y-104</strain>
    </source>
</reference>
<evidence type="ECO:0000256" key="2">
    <source>
        <dbReference type="SAM" id="Phobius"/>
    </source>
</evidence>
<name>C8X8Y9_NAKMY</name>
<evidence type="ECO:0000313" key="3">
    <source>
        <dbReference type="EMBL" id="ACV81087.1"/>
    </source>
</evidence>
<reference evidence="3 4" key="2">
    <citation type="journal article" date="2010" name="Stand. Genomic Sci.">
        <title>Complete genome sequence of Nakamurella multipartita type strain (Y-104).</title>
        <authorList>
            <person name="Tice H."/>
            <person name="Mayilraj S."/>
            <person name="Sims D."/>
            <person name="Lapidus A."/>
            <person name="Nolan M."/>
            <person name="Lucas S."/>
            <person name="Glavina Del Rio T."/>
            <person name="Copeland A."/>
            <person name="Cheng J.F."/>
            <person name="Meincke L."/>
            <person name="Bruce D."/>
            <person name="Goodwin L."/>
            <person name="Pitluck S."/>
            <person name="Ivanova N."/>
            <person name="Mavromatis K."/>
            <person name="Ovchinnikova G."/>
            <person name="Pati A."/>
            <person name="Chen A."/>
            <person name="Palaniappan K."/>
            <person name="Land M."/>
            <person name="Hauser L."/>
            <person name="Chang Y.J."/>
            <person name="Jeffries C.D."/>
            <person name="Detter J.C."/>
            <person name="Brettin T."/>
            <person name="Rohde M."/>
            <person name="Goker M."/>
            <person name="Bristow J."/>
            <person name="Eisen J.A."/>
            <person name="Markowitz V."/>
            <person name="Hugenholtz P."/>
            <person name="Kyrpides N.C."/>
            <person name="Klenk H.P."/>
            <person name="Chen F."/>
        </authorList>
    </citation>
    <scope>NUCLEOTIDE SEQUENCE [LARGE SCALE GENOMIC DNA]</scope>
    <source>
        <strain evidence="4">ATCC 700099 / DSM 44233 / CIP 104796 / JCM 9543 / NBRC 105858 / Y-104</strain>
    </source>
</reference>
<dbReference type="InParanoid" id="C8X8Y9"/>
<feature type="transmembrane region" description="Helical" evidence="2">
    <location>
        <begin position="40"/>
        <end position="62"/>
    </location>
</feature>
<keyword evidence="2" id="KW-0812">Transmembrane</keyword>
<sequence>MTADTRDEVAAQRFHRRRLSAALLRGDLDSSAAPLARLGAGVYGGLAVTVLLLAVAGIIGVLRPGGSTAWQEPGAFVVDDDTGARYVYLDGVLHPILNYGSARLLLGDRLHVVTVSSASLAQAVRGPMIGIPLAPDSLPDAADIVGVDWSVCAVGRAADGADLRTETRPGAVAAGSAVPDSDGYLVRTETGRTALIWSGRAHPVPDQWLEALGYRNPEPIAVADSFVAALPAGAPLAPVTIAGLGEPGPALPGSLTPTIVGTVYADRTNAFYVMTRDGLAGLTPLQAQLLLADPALTAAYPGSSPTPLKVSQAQVSEAAPTPLPAADRTVAAAPATAPALATLPPGEQQMCVRYLGSAVTELVAGPAEATGAAATGSGPVRLAPGTGALIAEPAGADGTGITVYLVTDAGIRYPLSGQRALETLGLAGAPVARLPAELIATLPVGPTLDPAAAAAPPAP</sequence>
<dbReference type="Pfam" id="PF05108">
    <property type="entry name" value="T7SS_ESX1_EccB"/>
    <property type="match status" value="1"/>
</dbReference>
<dbReference type="EMBL" id="CP001737">
    <property type="protein sequence ID" value="ACV81087.1"/>
    <property type="molecule type" value="Genomic_DNA"/>
</dbReference>
<dbReference type="PANTHER" id="PTHR40765:SF2">
    <property type="entry name" value="ESX-2 SECRETION SYSTEM ATPASE ECCB2"/>
    <property type="match status" value="1"/>
</dbReference>
<dbReference type="AlphaFoldDB" id="C8X8Y9"/>
<gene>
    <name evidence="3" type="ordered locus">Namu_4812</name>
</gene>
<keyword evidence="2" id="KW-1133">Transmembrane helix</keyword>
<organism evidence="3 4">
    <name type="scientific">Nakamurella multipartita (strain ATCC 700099 / DSM 44233 / CIP 104796 / JCM 9543 / NBRC 105858 / Y-104)</name>
    <name type="common">Microsphaera multipartita</name>
    <dbReference type="NCBI Taxonomy" id="479431"/>
    <lineage>
        <taxon>Bacteria</taxon>
        <taxon>Bacillati</taxon>
        <taxon>Actinomycetota</taxon>
        <taxon>Actinomycetes</taxon>
        <taxon>Nakamurellales</taxon>
        <taxon>Nakamurellaceae</taxon>
        <taxon>Nakamurella</taxon>
    </lineage>
</organism>
<dbReference type="RefSeq" id="WP_015749898.1">
    <property type="nucleotide sequence ID" value="NC_013235.1"/>
</dbReference>
<dbReference type="Proteomes" id="UP000002218">
    <property type="component" value="Chromosome"/>
</dbReference>
<evidence type="ECO:0000256" key="1">
    <source>
        <dbReference type="SAM" id="MobiDB-lite"/>
    </source>
</evidence>
<proteinExistence type="predicted"/>
<dbReference type="HOGENOM" id="CLU_036302_1_1_11"/>
<feature type="compositionally biased region" description="Polar residues" evidence="1">
    <location>
        <begin position="303"/>
        <end position="315"/>
    </location>
</feature>
<dbReference type="STRING" id="479431.Namu_4812"/>
<dbReference type="InterPro" id="IPR007795">
    <property type="entry name" value="T7SS_EccB"/>
</dbReference>
<dbReference type="NCBIfam" id="TIGR03919">
    <property type="entry name" value="T7SS_EccB"/>
    <property type="match status" value="1"/>
</dbReference>
<evidence type="ECO:0000313" key="4">
    <source>
        <dbReference type="Proteomes" id="UP000002218"/>
    </source>
</evidence>
<protein>
    <recommendedName>
        <fullName evidence="5">Type VII secretion protein EccB</fullName>
    </recommendedName>
</protein>
<dbReference type="InterPro" id="IPR044857">
    <property type="entry name" value="T7SS_EccB_R1"/>
</dbReference>
<dbReference type="GO" id="GO:0005576">
    <property type="term" value="C:extracellular region"/>
    <property type="evidence" value="ECO:0007669"/>
    <property type="project" value="TreeGrafter"/>
</dbReference>
<dbReference type="OrthoDB" id="3847604at2"/>
<dbReference type="Gene3D" id="3.30.2390.20">
    <property type="entry name" value="Type VII secretion system EccB, repeat 1 domain"/>
    <property type="match status" value="1"/>
</dbReference>
<feature type="region of interest" description="Disordered" evidence="1">
    <location>
        <begin position="302"/>
        <end position="322"/>
    </location>
</feature>
<dbReference type="eggNOG" id="COG3266">
    <property type="taxonomic scope" value="Bacteria"/>
</dbReference>
<dbReference type="KEGG" id="nml:Namu_4812"/>
<keyword evidence="4" id="KW-1185">Reference proteome</keyword>
<dbReference type="PANTHER" id="PTHR40765">
    <property type="entry name" value="ESX-2 SECRETION SYSTEM ATPASE ECCB2"/>
    <property type="match status" value="1"/>
</dbReference>
<keyword evidence="2" id="KW-0472">Membrane</keyword>
<accession>C8X8Y9</accession>